<protein>
    <submittedName>
        <fullName evidence="1">Uncharacterized protein</fullName>
    </submittedName>
</protein>
<keyword evidence="2" id="KW-1185">Reference proteome</keyword>
<dbReference type="EMBL" id="JBJQOH010000004">
    <property type="protein sequence ID" value="KAL3690426.1"/>
    <property type="molecule type" value="Genomic_DNA"/>
</dbReference>
<proteinExistence type="predicted"/>
<gene>
    <name evidence="1" type="ORF">R1sor_016735</name>
</gene>
<organism evidence="1 2">
    <name type="scientific">Riccia sorocarpa</name>
    <dbReference type="NCBI Taxonomy" id="122646"/>
    <lineage>
        <taxon>Eukaryota</taxon>
        <taxon>Viridiplantae</taxon>
        <taxon>Streptophyta</taxon>
        <taxon>Embryophyta</taxon>
        <taxon>Marchantiophyta</taxon>
        <taxon>Marchantiopsida</taxon>
        <taxon>Marchantiidae</taxon>
        <taxon>Marchantiales</taxon>
        <taxon>Ricciaceae</taxon>
        <taxon>Riccia</taxon>
    </lineage>
</organism>
<dbReference type="Proteomes" id="UP001633002">
    <property type="component" value="Unassembled WGS sequence"/>
</dbReference>
<dbReference type="AlphaFoldDB" id="A0ABD3HHV5"/>
<comment type="caution">
    <text evidence="1">The sequence shown here is derived from an EMBL/GenBank/DDBJ whole genome shotgun (WGS) entry which is preliminary data.</text>
</comment>
<sequence>MTLGNRPRRSYFKMDVRALRKEGVLERAKAAWVAHPRWAKDKRKRWALALRRIRMLLKCKITWIKEGDASSKYFFARLKVKHAHEKMTSLETDDGRILEDQEEMLQEVYKYYRDLYKAEEDTEEVLEKRRIVVGRIDRSLTGANNITLEEVPTEEFITEIVMDMPKDKSPGLMGSWWKHCRRDGSSYKKTVSRWCRVSGRRRR</sequence>
<name>A0ABD3HHV5_9MARC</name>
<reference evidence="1 2" key="1">
    <citation type="submission" date="2024-09" db="EMBL/GenBank/DDBJ databases">
        <title>Chromosome-scale assembly of Riccia sorocarpa.</title>
        <authorList>
            <person name="Paukszto L."/>
        </authorList>
    </citation>
    <scope>NUCLEOTIDE SEQUENCE [LARGE SCALE GENOMIC DNA]</scope>
    <source>
        <strain evidence="1">LP-2024</strain>
        <tissue evidence="1">Aerial parts of the thallus</tissue>
    </source>
</reference>
<accession>A0ABD3HHV5</accession>
<evidence type="ECO:0000313" key="1">
    <source>
        <dbReference type="EMBL" id="KAL3690426.1"/>
    </source>
</evidence>
<evidence type="ECO:0000313" key="2">
    <source>
        <dbReference type="Proteomes" id="UP001633002"/>
    </source>
</evidence>